<dbReference type="RefSeq" id="XP_064675004.1">
    <property type="nucleotide sequence ID" value="XM_064812861.1"/>
</dbReference>
<dbReference type="AlphaFoldDB" id="A0AAN6TMV4"/>
<reference evidence="2" key="1">
    <citation type="journal article" date="2023" name="Mol. Phylogenet. Evol.">
        <title>Genome-scale phylogeny and comparative genomics of the fungal order Sordariales.</title>
        <authorList>
            <person name="Hensen N."/>
            <person name="Bonometti L."/>
            <person name="Westerberg I."/>
            <person name="Brannstrom I.O."/>
            <person name="Guillou S."/>
            <person name="Cros-Aarteil S."/>
            <person name="Calhoun S."/>
            <person name="Haridas S."/>
            <person name="Kuo A."/>
            <person name="Mondo S."/>
            <person name="Pangilinan J."/>
            <person name="Riley R."/>
            <person name="LaButti K."/>
            <person name="Andreopoulos B."/>
            <person name="Lipzen A."/>
            <person name="Chen C."/>
            <person name="Yan M."/>
            <person name="Daum C."/>
            <person name="Ng V."/>
            <person name="Clum A."/>
            <person name="Steindorff A."/>
            <person name="Ohm R.A."/>
            <person name="Martin F."/>
            <person name="Silar P."/>
            <person name="Natvig D.O."/>
            <person name="Lalanne C."/>
            <person name="Gautier V."/>
            <person name="Ament-Velasquez S.L."/>
            <person name="Kruys A."/>
            <person name="Hutchinson M.I."/>
            <person name="Powell A.J."/>
            <person name="Barry K."/>
            <person name="Miller A.N."/>
            <person name="Grigoriev I.V."/>
            <person name="Debuchy R."/>
            <person name="Gladieux P."/>
            <person name="Hiltunen Thoren M."/>
            <person name="Johannesson H."/>
        </authorList>
    </citation>
    <scope>NUCLEOTIDE SEQUENCE</scope>
    <source>
        <strain evidence="2">CBS 508.74</strain>
    </source>
</reference>
<dbReference type="InterPro" id="IPR051678">
    <property type="entry name" value="AGP_Transferase"/>
</dbReference>
<sequence>MPFVVYNLENAIDTFFKEGGASSSRIQCDDFVYQRYGERNRPTDIQGSNSYTVITGPSDNRIIQFREQDALLDMRMLALAKAVHGEVVPGCSELGWVGDPNGSQLAASEMDRLPGENYILAHPLYSSRQSAKRQTSFFAQSWQFGTPTSSGLADMSAIITECYDRFNNLANTLPERFLTVVTEIQAALPALLDGCYPVVLTHSDLNEMNILVDTESGKITGIVDWPGATILPFGFALYALENALGSMTSNGWKWLDEAEELRDAFWRALRSQTGGLSESQERLVKLAGKAGILIRYGTANDSGFLGVIGARGPNMGEDFRYLDALLF</sequence>
<dbReference type="Proteomes" id="UP001302812">
    <property type="component" value="Unassembled WGS sequence"/>
</dbReference>
<dbReference type="GeneID" id="89936986"/>
<reference evidence="2" key="2">
    <citation type="submission" date="2023-05" db="EMBL/GenBank/DDBJ databases">
        <authorList>
            <consortium name="Lawrence Berkeley National Laboratory"/>
            <person name="Steindorff A."/>
            <person name="Hensen N."/>
            <person name="Bonometti L."/>
            <person name="Westerberg I."/>
            <person name="Brannstrom I.O."/>
            <person name="Guillou S."/>
            <person name="Cros-Aarteil S."/>
            <person name="Calhoun S."/>
            <person name="Haridas S."/>
            <person name="Kuo A."/>
            <person name="Mondo S."/>
            <person name="Pangilinan J."/>
            <person name="Riley R."/>
            <person name="Labutti K."/>
            <person name="Andreopoulos B."/>
            <person name="Lipzen A."/>
            <person name="Chen C."/>
            <person name="Yanf M."/>
            <person name="Daum C."/>
            <person name="Ng V."/>
            <person name="Clum A."/>
            <person name="Ohm R."/>
            <person name="Martin F."/>
            <person name="Silar P."/>
            <person name="Natvig D."/>
            <person name="Lalanne C."/>
            <person name="Gautier V."/>
            <person name="Ament-Velasquez S.L."/>
            <person name="Kruys A."/>
            <person name="Hutchinson M.I."/>
            <person name="Powell A.J."/>
            <person name="Barry K."/>
            <person name="Miller A.N."/>
            <person name="Grigoriev I.V."/>
            <person name="Debuchy R."/>
            <person name="Gladieux P."/>
            <person name="Thoren M.H."/>
            <person name="Johannesson H."/>
        </authorList>
    </citation>
    <scope>NUCLEOTIDE SEQUENCE</scope>
    <source>
        <strain evidence="2">CBS 508.74</strain>
    </source>
</reference>
<feature type="domain" description="Aminoglycoside phosphotransferase" evidence="1">
    <location>
        <begin position="173"/>
        <end position="233"/>
    </location>
</feature>
<dbReference type="SUPFAM" id="SSF56112">
    <property type="entry name" value="Protein kinase-like (PK-like)"/>
    <property type="match status" value="1"/>
</dbReference>
<dbReference type="Pfam" id="PF01636">
    <property type="entry name" value="APH"/>
    <property type="match status" value="1"/>
</dbReference>
<dbReference type="InterPro" id="IPR002575">
    <property type="entry name" value="Aminoglycoside_PTrfase"/>
</dbReference>
<name>A0AAN6TMV4_9PEZI</name>
<dbReference type="PANTHER" id="PTHR21310:SF59">
    <property type="entry name" value="AMINOGLYCOSIDE PHOSPHOTRANSFERASE DOMAIN-CONTAINING PROTEIN"/>
    <property type="match status" value="1"/>
</dbReference>
<gene>
    <name evidence="2" type="ORF">N656DRAFT_743727</name>
</gene>
<keyword evidence="3" id="KW-1185">Reference proteome</keyword>
<dbReference type="PANTHER" id="PTHR21310">
    <property type="entry name" value="AMINOGLYCOSIDE PHOSPHOTRANSFERASE-RELATED-RELATED"/>
    <property type="match status" value="1"/>
</dbReference>
<dbReference type="Gene3D" id="3.90.1200.10">
    <property type="match status" value="1"/>
</dbReference>
<proteinExistence type="predicted"/>
<comment type="caution">
    <text evidence="2">The sequence shown here is derived from an EMBL/GenBank/DDBJ whole genome shotgun (WGS) entry which is preliminary data.</text>
</comment>
<evidence type="ECO:0000313" key="3">
    <source>
        <dbReference type="Proteomes" id="UP001302812"/>
    </source>
</evidence>
<evidence type="ECO:0000259" key="1">
    <source>
        <dbReference type="Pfam" id="PF01636"/>
    </source>
</evidence>
<protein>
    <recommendedName>
        <fullName evidence="1">Aminoglycoside phosphotransferase domain-containing protein</fullName>
    </recommendedName>
</protein>
<organism evidence="2 3">
    <name type="scientific">Canariomyces notabilis</name>
    <dbReference type="NCBI Taxonomy" id="2074819"/>
    <lineage>
        <taxon>Eukaryota</taxon>
        <taxon>Fungi</taxon>
        <taxon>Dikarya</taxon>
        <taxon>Ascomycota</taxon>
        <taxon>Pezizomycotina</taxon>
        <taxon>Sordariomycetes</taxon>
        <taxon>Sordariomycetidae</taxon>
        <taxon>Sordariales</taxon>
        <taxon>Chaetomiaceae</taxon>
        <taxon>Canariomyces</taxon>
    </lineage>
</organism>
<dbReference type="InterPro" id="IPR011009">
    <property type="entry name" value="Kinase-like_dom_sf"/>
</dbReference>
<evidence type="ECO:0000313" key="2">
    <source>
        <dbReference type="EMBL" id="KAK4117434.1"/>
    </source>
</evidence>
<accession>A0AAN6TMV4</accession>
<dbReference type="EMBL" id="MU853332">
    <property type="protein sequence ID" value="KAK4117434.1"/>
    <property type="molecule type" value="Genomic_DNA"/>
</dbReference>